<accession>A0A5N6L588</accession>
<protein>
    <recommendedName>
        <fullName evidence="4">Nuclear speckle splicing regulatory protein 1 N-terminal domain-containing protein</fullName>
    </recommendedName>
</protein>
<gene>
    <name evidence="5" type="ORF">FH972_025989</name>
</gene>
<comment type="similarity">
    <text evidence="1">Belongs to the NSRP1 family.</text>
</comment>
<name>A0A5N6L588_9ROSI</name>
<feature type="compositionally biased region" description="Polar residues" evidence="3">
    <location>
        <begin position="205"/>
        <end position="215"/>
    </location>
</feature>
<evidence type="ECO:0000256" key="1">
    <source>
        <dbReference type="ARBA" id="ARBA00010126"/>
    </source>
</evidence>
<feature type="region of interest" description="Disordered" evidence="3">
    <location>
        <begin position="196"/>
        <end position="278"/>
    </location>
</feature>
<dbReference type="InterPro" id="IPR053246">
    <property type="entry name" value="NS_splicing_regulatory_protein"/>
</dbReference>
<dbReference type="EMBL" id="VIBQ01000074">
    <property type="protein sequence ID" value="KAB8616654.1"/>
    <property type="molecule type" value="Genomic_DNA"/>
</dbReference>
<evidence type="ECO:0000256" key="2">
    <source>
        <dbReference type="ARBA" id="ARBA00023054"/>
    </source>
</evidence>
<proteinExistence type="inferred from homology"/>
<keyword evidence="2" id="KW-0175">Coiled coil</keyword>
<sequence length="298" mass="33308">MDEATAIDATIYDYDTHYDAIHAKDAAKKAAERADAASGKPKYMENLLAAAETRKRDQLRAKDKQLQREREAEGDEFADKEKFVTEAYKAQQEEVRKIEEEEKRKEEEEERKKKAQGMSGFFRNVMDQQEKDHQEAVEAAARAASGEKPAPAPEPSEGPGLTDIQRARELNEKGANIVITDEGEIADKRQLLTAGLNIAPKPKQTGPQNLSTRTSQQQQQQPAYRGNMDAKRAMRERQTKMMESQLQQAAKRAADEEAEELQKREQAAKSSKTTGDISDAKARYLARKAAAAAAAEKE</sequence>
<dbReference type="GO" id="GO:0000381">
    <property type="term" value="P:regulation of alternative mRNA splicing, via spliceosome"/>
    <property type="evidence" value="ECO:0007669"/>
    <property type="project" value="InterPro"/>
</dbReference>
<dbReference type="PANTHER" id="PTHR47845:SF1">
    <property type="entry name" value="NUCLEAR SPECKLE SPLICING REGULATORY PROTEIN 1 HOMOLOG"/>
    <property type="match status" value="1"/>
</dbReference>
<dbReference type="AlphaFoldDB" id="A0A5N6L588"/>
<feature type="compositionally biased region" description="Basic and acidic residues" evidence="3">
    <location>
        <begin position="228"/>
        <end position="240"/>
    </location>
</feature>
<dbReference type="PANTHER" id="PTHR47845">
    <property type="entry name" value="NUCLEAR SPECKLE SPLICING REGULATORY PROTEIN 1 HOMOLOG"/>
    <property type="match status" value="1"/>
</dbReference>
<feature type="domain" description="Nuclear speckle splicing regulatory protein 1 N-terminal" evidence="4">
    <location>
        <begin position="2"/>
        <end position="116"/>
    </location>
</feature>
<comment type="caution">
    <text evidence="5">The sequence shown here is derived from an EMBL/GenBank/DDBJ whole genome shotgun (WGS) entry which is preliminary data.</text>
</comment>
<evidence type="ECO:0000256" key="3">
    <source>
        <dbReference type="SAM" id="MobiDB-lite"/>
    </source>
</evidence>
<feature type="region of interest" description="Disordered" evidence="3">
    <location>
        <begin position="54"/>
        <end position="169"/>
    </location>
</feature>
<feature type="compositionally biased region" description="Basic and acidic residues" evidence="3">
    <location>
        <begin position="54"/>
        <end position="84"/>
    </location>
</feature>
<evidence type="ECO:0000259" key="4">
    <source>
        <dbReference type="Pfam" id="PF09745"/>
    </source>
</evidence>
<dbReference type="InterPro" id="IPR018612">
    <property type="entry name" value="NSRP1_N"/>
</dbReference>
<dbReference type="OrthoDB" id="446635at2759"/>
<evidence type="ECO:0000313" key="5">
    <source>
        <dbReference type="EMBL" id="KAB8616654.1"/>
    </source>
</evidence>
<organism evidence="5 6">
    <name type="scientific">Carpinus fangiana</name>
    <dbReference type="NCBI Taxonomy" id="176857"/>
    <lineage>
        <taxon>Eukaryota</taxon>
        <taxon>Viridiplantae</taxon>
        <taxon>Streptophyta</taxon>
        <taxon>Embryophyta</taxon>
        <taxon>Tracheophyta</taxon>
        <taxon>Spermatophyta</taxon>
        <taxon>Magnoliopsida</taxon>
        <taxon>eudicotyledons</taxon>
        <taxon>Gunneridae</taxon>
        <taxon>Pentapetalae</taxon>
        <taxon>rosids</taxon>
        <taxon>fabids</taxon>
        <taxon>Fagales</taxon>
        <taxon>Betulaceae</taxon>
        <taxon>Carpinus</taxon>
    </lineage>
</organism>
<keyword evidence="6" id="KW-1185">Reference proteome</keyword>
<evidence type="ECO:0000313" key="6">
    <source>
        <dbReference type="Proteomes" id="UP000327013"/>
    </source>
</evidence>
<reference evidence="5 6" key="1">
    <citation type="submission" date="2019-06" db="EMBL/GenBank/DDBJ databases">
        <title>A chromosomal-level reference genome of Carpinus fangiana (Coryloideae, Betulaceae).</title>
        <authorList>
            <person name="Yang X."/>
            <person name="Wang Z."/>
            <person name="Zhang L."/>
            <person name="Hao G."/>
            <person name="Liu J."/>
            <person name="Yang Y."/>
        </authorList>
    </citation>
    <scope>NUCLEOTIDE SEQUENCE [LARGE SCALE GENOMIC DNA]</scope>
    <source>
        <strain evidence="5">Cfa_2016G</strain>
        <tissue evidence="5">Leaf</tissue>
    </source>
</reference>
<feature type="compositionally biased region" description="Low complexity" evidence="3">
    <location>
        <begin position="137"/>
        <end position="149"/>
    </location>
</feature>
<feature type="compositionally biased region" description="Basic and acidic residues" evidence="3">
    <location>
        <begin position="252"/>
        <end position="267"/>
    </location>
</feature>
<dbReference type="Proteomes" id="UP000327013">
    <property type="component" value="Unassembled WGS sequence"/>
</dbReference>
<dbReference type="Pfam" id="PF09745">
    <property type="entry name" value="NSRP1_N"/>
    <property type="match status" value="1"/>
</dbReference>
<feature type="compositionally biased region" description="Basic and acidic residues" evidence="3">
    <location>
        <begin position="91"/>
        <end position="112"/>
    </location>
</feature>